<dbReference type="Gene3D" id="3.40.190.10">
    <property type="entry name" value="Periplasmic binding protein-like II"/>
    <property type="match status" value="2"/>
</dbReference>
<name>A0A1T4SW13_9HYPH</name>
<evidence type="ECO:0000313" key="2">
    <source>
        <dbReference type="Proteomes" id="UP000190092"/>
    </source>
</evidence>
<accession>A0A1T4SW13</accession>
<dbReference type="STRING" id="225324.SAMN02745126_05162"/>
<dbReference type="AlphaFoldDB" id="A0A1T4SW13"/>
<reference evidence="2" key="1">
    <citation type="submission" date="2017-02" db="EMBL/GenBank/DDBJ databases">
        <authorList>
            <person name="Varghese N."/>
            <person name="Submissions S."/>
        </authorList>
    </citation>
    <scope>NUCLEOTIDE SEQUENCE [LARGE SCALE GENOMIC DNA]</scope>
    <source>
        <strain evidence="2">ATCC 27094</strain>
    </source>
</reference>
<dbReference type="PANTHER" id="PTHR30632:SF11">
    <property type="entry name" value="BLR4797 PROTEIN"/>
    <property type="match status" value="1"/>
</dbReference>
<dbReference type="InterPro" id="IPR050682">
    <property type="entry name" value="ModA/WtpA"/>
</dbReference>
<gene>
    <name evidence="1" type="ORF">SAMN02745126_05162</name>
</gene>
<dbReference type="Pfam" id="PF13531">
    <property type="entry name" value="SBP_bac_11"/>
    <property type="match status" value="1"/>
</dbReference>
<dbReference type="EMBL" id="FUWJ01000010">
    <property type="protein sequence ID" value="SKA32101.1"/>
    <property type="molecule type" value="Genomic_DNA"/>
</dbReference>
<sequence>MTKRVRLLSGGAAQGLVEALRPAFEVESRCGIDGTFSAVGAMRDKLVGGEPADLVILSRALIETLARDGYVDGASARDLGSVATAIAIRRGDPRPALGNREALREALLAADEIHFPDPGRATAGIHFANVLKELGIADQVAAISRPAPNGATAMLALAESTALHPVGCTQATEILATPGIVLAAALPPGCELVTTYTAAVTTSAGAPGEAMALIARLASPAAADTRHRLGFT</sequence>
<dbReference type="GO" id="GO:0015689">
    <property type="term" value="P:molybdate ion transport"/>
    <property type="evidence" value="ECO:0007669"/>
    <property type="project" value="TreeGrafter"/>
</dbReference>
<dbReference type="PANTHER" id="PTHR30632">
    <property type="entry name" value="MOLYBDATE-BINDING PERIPLASMIC PROTEIN"/>
    <property type="match status" value="1"/>
</dbReference>
<keyword evidence="2" id="KW-1185">Reference proteome</keyword>
<dbReference type="SUPFAM" id="SSF53850">
    <property type="entry name" value="Periplasmic binding protein-like II"/>
    <property type="match status" value="1"/>
</dbReference>
<dbReference type="Proteomes" id="UP000190092">
    <property type="component" value="Unassembled WGS sequence"/>
</dbReference>
<organism evidence="1 2">
    <name type="scientific">Enhydrobacter aerosaccus</name>
    <dbReference type="NCBI Taxonomy" id="225324"/>
    <lineage>
        <taxon>Bacteria</taxon>
        <taxon>Pseudomonadati</taxon>
        <taxon>Pseudomonadota</taxon>
        <taxon>Alphaproteobacteria</taxon>
        <taxon>Hyphomicrobiales</taxon>
        <taxon>Enhydrobacter</taxon>
    </lineage>
</organism>
<proteinExistence type="predicted"/>
<dbReference type="GO" id="GO:0030973">
    <property type="term" value="F:molybdate ion binding"/>
    <property type="evidence" value="ECO:0007669"/>
    <property type="project" value="TreeGrafter"/>
</dbReference>
<dbReference type="OrthoDB" id="7261414at2"/>
<evidence type="ECO:0000313" key="1">
    <source>
        <dbReference type="EMBL" id="SKA32101.1"/>
    </source>
</evidence>
<protein>
    <submittedName>
        <fullName evidence="1">Molybdate transport system substrate-binding protein</fullName>
    </submittedName>
</protein>
<dbReference type="RefSeq" id="WP_085936901.1">
    <property type="nucleotide sequence ID" value="NZ_FUWJ01000010.1"/>
</dbReference>